<name>A0A6J2TUJ4_DROLE</name>
<dbReference type="InterPro" id="IPR027328">
    <property type="entry name" value="MAPRE"/>
</dbReference>
<dbReference type="GO" id="GO:0008017">
    <property type="term" value="F:microtubule binding"/>
    <property type="evidence" value="ECO:0007669"/>
    <property type="project" value="InterPro"/>
</dbReference>
<feature type="compositionally biased region" description="Polar residues" evidence="1">
    <location>
        <begin position="255"/>
        <end position="268"/>
    </location>
</feature>
<evidence type="ECO:0000256" key="1">
    <source>
        <dbReference type="SAM" id="MobiDB-lite"/>
    </source>
</evidence>
<feature type="compositionally biased region" description="Polar residues" evidence="1">
    <location>
        <begin position="208"/>
        <end position="226"/>
    </location>
</feature>
<accession>A0A6J2TUJ4</accession>
<gene>
    <name evidence="3 4" type="primary">LOC115627306</name>
</gene>
<organism evidence="2 3">
    <name type="scientific">Drosophila lebanonensis</name>
    <name type="common">Fruit fly</name>
    <name type="synonym">Scaptodrosophila lebanonensis</name>
    <dbReference type="NCBI Taxonomy" id="7225"/>
    <lineage>
        <taxon>Eukaryota</taxon>
        <taxon>Metazoa</taxon>
        <taxon>Ecdysozoa</taxon>
        <taxon>Arthropoda</taxon>
        <taxon>Hexapoda</taxon>
        <taxon>Insecta</taxon>
        <taxon>Pterygota</taxon>
        <taxon>Neoptera</taxon>
        <taxon>Endopterygota</taxon>
        <taxon>Diptera</taxon>
        <taxon>Brachycera</taxon>
        <taxon>Muscomorpha</taxon>
        <taxon>Ephydroidea</taxon>
        <taxon>Drosophilidae</taxon>
        <taxon>Scaptodrosophila</taxon>
    </lineage>
</organism>
<proteinExistence type="predicted"/>
<evidence type="ECO:0000313" key="2">
    <source>
        <dbReference type="Proteomes" id="UP000504634"/>
    </source>
</evidence>
<dbReference type="Gene3D" id="1.10.418.10">
    <property type="entry name" value="Calponin-like domain"/>
    <property type="match status" value="1"/>
</dbReference>
<dbReference type="AlphaFoldDB" id="A0A6J2TUJ4"/>
<protein>
    <submittedName>
        <fullName evidence="3 4">Microtubule-associated protein RP/EB family member 1-like</fullName>
    </submittedName>
</protein>
<dbReference type="RefSeq" id="XP_030378809.1">
    <property type="nucleotide sequence ID" value="XM_030522949.1"/>
</dbReference>
<dbReference type="PANTHER" id="PTHR10623">
    <property type="entry name" value="MICROTUBULE-ASSOCIATED PROTEIN RP/EB FAMILY MEMBER"/>
    <property type="match status" value="1"/>
</dbReference>
<dbReference type="RefSeq" id="XP_030378808.1">
    <property type="nucleotide sequence ID" value="XM_030522948.1"/>
</dbReference>
<reference evidence="3 4" key="1">
    <citation type="submission" date="2025-04" db="UniProtKB">
        <authorList>
            <consortium name="RefSeq"/>
        </authorList>
    </citation>
    <scope>IDENTIFICATION</scope>
    <source>
        <strain evidence="3 4">11010-0011.00</strain>
        <tissue evidence="3 4">Whole body</tissue>
    </source>
</reference>
<dbReference type="OrthoDB" id="641149at2759"/>
<evidence type="ECO:0000313" key="3">
    <source>
        <dbReference type="RefSeq" id="XP_030378808.1"/>
    </source>
</evidence>
<feature type="compositionally biased region" description="Polar residues" evidence="1">
    <location>
        <begin position="284"/>
        <end position="302"/>
    </location>
</feature>
<feature type="region of interest" description="Disordered" evidence="1">
    <location>
        <begin position="501"/>
        <end position="541"/>
    </location>
</feature>
<sequence length="541" mass="60747">MADSECRKSVKESPAAMVEWINANLGSNLRHWRELRSCAHWCQIMHMIDPAVLDLRDVRFAVSGRKDCIHNYGQLRQAFDAAGQILQFSAAQLLRPDEEKVLQLGKWMYAYYQLKYDGHPYDAVIERQGQEFRMLSEPSTSGKRIGAEPIPNSTTNSQRTSFTSLVKRYMSYAKRKSSSGTASKQAISASDVDIVKGKSLVQVYGKSDGSSAEAKTSTPTSKQSLFTRIFRKATDISAQRDSSRSNTTSNPPSQEPSTLDPQSHTSSSGTIELTAVYSSDKLTRPSSATLMPCPNSSLNTSRPAPAELETCRGEDINTESTSVFQHLTSKLEDSAGPHLSSSLSSFTSWNSKSTPVHKKSEMMPHLANSCCSRCFPRDSCSAASSKSFSSPGWEYRDRVRERLRVKQSIEHVQSWLQDMNQNTAYAKGDDDDEESSSNDESDQFFKNLIQHYGEARALMINYIRRERDRRSEERKREQEAECRAQARCPYDEIVGLRIAGKTATNTNQQPKIAPQAPVKLKKIETFPPINHTQRANEYVRK</sequence>
<dbReference type="InterPro" id="IPR036872">
    <property type="entry name" value="CH_dom_sf"/>
</dbReference>
<feature type="region of interest" description="Disordered" evidence="1">
    <location>
        <begin position="206"/>
        <end position="268"/>
    </location>
</feature>
<evidence type="ECO:0000313" key="4">
    <source>
        <dbReference type="RefSeq" id="XP_030378809.1"/>
    </source>
</evidence>
<feature type="region of interest" description="Disordered" evidence="1">
    <location>
        <begin position="284"/>
        <end position="304"/>
    </location>
</feature>
<feature type="region of interest" description="Disordered" evidence="1">
    <location>
        <begin position="135"/>
        <end position="159"/>
    </location>
</feature>
<keyword evidence="2" id="KW-1185">Reference proteome</keyword>
<dbReference type="SUPFAM" id="SSF47576">
    <property type="entry name" value="Calponin-homology domain, CH-domain"/>
    <property type="match status" value="1"/>
</dbReference>
<dbReference type="Proteomes" id="UP000504634">
    <property type="component" value="Unplaced"/>
</dbReference>
<dbReference type="GeneID" id="115627306"/>